<evidence type="ECO:0000313" key="3">
    <source>
        <dbReference type="Proteomes" id="UP000594260"/>
    </source>
</evidence>
<organism evidence="2 3">
    <name type="scientific">Varroa destructor</name>
    <name type="common">Honeybee mite</name>
    <dbReference type="NCBI Taxonomy" id="109461"/>
    <lineage>
        <taxon>Eukaryota</taxon>
        <taxon>Metazoa</taxon>
        <taxon>Ecdysozoa</taxon>
        <taxon>Arthropoda</taxon>
        <taxon>Chelicerata</taxon>
        <taxon>Arachnida</taxon>
        <taxon>Acari</taxon>
        <taxon>Parasitiformes</taxon>
        <taxon>Mesostigmata</taxon>
        <taxon>Gamasina</taxon>
        <taxon>Dermanyssoidea</taxon>
        <taxon>Varroidae</taxon>
        <taxon>Varroa</taxon>
    </lineage>
</organism>
<feature type="signal peptide" evidence="1">
    <location>
        <begin position="1"/>
        <end position="23"/>
    </location>
</feature>
<dbReference type="RefSeq" id="XP_022648345.1">
    <property type="nucleotide sequence ID" value="XM_022792610.1"/>
</dbReference>
<protein>
    <submittedName>
        <fullName evidence="2">Uncharacterized protein</fullName>
    </submittedName>
</protein>
<dbReference type="KEGG" id="vde:111244968"/>
<name>A0A7M7M4I0_VARDE</name>
<accession>A0A7M7M4I0</accession>
<reference evidence="2" key="1">
    <citation type="submission" date="2021-01" db="UniProtKB">
        <authorList>
            <consortium name="EnsemblMetazoa"/>
        </authorList>
    </citation>
    <scope>IDENTIFICATION</scope>
</reference>
<dbReference type="EnsemblMetazoa" id="XM_022792610">
    <property type="protein sequence ID" value="XP_022648345"/>
    <property type="gene ID" value="LOC111244968"/>
</dbReference>
<sequence length="265" mass="28784">MFSSMRNHLIIVVVGLLLPLVVMYLTDGKASAESPKRTSKYINFFKSSSQLLGSGSTTSARYIQSPTPHFHALSHGHVYPRHGSARHYHYQGDSRVQHAGMMTSASEHVPSRIIIVRQPNNGSSKKRYPSSQPYSSVQYLPQASSAGPTVAYTAYGSYPPYSYAPQTLPTYSYQMPPLRMSASAYAPQLTAPLAYSPATQLSHSHSPLVASMIAAAHRVIQGPTSHAYGGQYATATTYMPPQYSGPYGGYGTMPTPMYPGYGYLG</sequence>
<keyword evidence="3" id="KW-1185">Reference proteome</keyword>
<dbReference type="GeneID" id="111244968"/>
<dbReference type="Proteomes" id="UP000594260">
    <property type="component" value="Unplaced"/>
</dbReference>
<keyword evidence="1" id="KW-0732">Signal</keyword>
<proteinExistence type="predicted"/>
<evidence type="ECO:0000256" key="1">
    <source>
        <dbReference type="SAM" id="SignalP"/>
    </source>
</evidence>
<dbReference type="InParanoid" id="A0A7M7M4I0"/>
<feature type="chain" id="PRO_5029895273" evidence="1">
    <location>
        <begin position="24"/>
        <end position="265"/>
    </location>
</feature>
<dbReference type="OrthoDB" id="10581524at2759"/>
<dbReference type="AlphaFoldDB" id="A0A7M7M4I0"/>
<evidence type="ECO:0000313" key="2">
    <source>
        <dbReference type="EnsemblMetazoa" id="XP_022648345"/>
    </source>
</evidence>